<comment type="caution">
    <text evidence="2">The sequence shown here is derived from an EMBL/GenBank/DDBJ whole genome shotgun (WGS) entry which is preliminary data.</text>
</comment>
<dbReference type="EMBL" id="QGDO01000003">
    <property type="protein sequence ID" value="PWJ41803.1"/>
    <property type="molecule type" value="Genomic_DNA"/>
</dbReference>
<protein>
    <submittedName>
        <fullName evidence="2">Uncharacterized protein</fullName>
    </submittedName>
</protein>
<evidence type="ECO:0000313" key="2">
    <source>
        <dbReference type="EMBL" id="PWJ41803.1"/>
    </source>
</evidence>
<reference evidence="2 3" key="1">
    <citation type="submission" date="2018-03" db="EMBL/GenBank/DDBJ databases">
        <title>Genomic Encyclopedia of Archaeal and Bacterial Type Strains, Phase II (KMG-II): from individual species to whole genera.</title>
        <authorList>
            <person name="Goeker M."/>
        </authorList>
    </citation>
    <scope>NUCLEOTIDE SEQUENCE [LARGE SCALE GENOMIC DNA]</scope>
    <source>
        <strain evidence="2 3">DSM 28229</strain>
    </source>
</reference>
<feature type="signal peptide" evidence="1">
    <location>
        <begin position="1"/>
        <end position="21"/>
    </location>
</feature>
<keyword evidence="3" id="KW-1185">Reference proteome</keyword>
<organism evidence="2 3">
    <name type="scientific">Sediminitomix flava</name>
    <dbReference type="NCBI Taxonomy" id="379075"/>
    <lineage>
        <taxon>Bacteria</taxon>
        <taxon>Pseudomonadati</taxon>
        <taxon>Bacteroidota</taxon>
        <taxon>Cytophagia</taxon>
        <taxon>Cytophagales</taxon>
        <taxon>Flammeovirgaceae</taxon>
        <taxon>Sediminitomix</taxon>
    </lineage>
</organism>
<gene>
    <name evidence="2" type="ORF">BC781_10353</name>
</gene>
<dbReference type="AlphaFoldDB" id="A0A315Z9R8"/>
<keyword evidence="1" id="KW-0732">Signal</keyword>
<accession>A0A315Z9R8</accession>
<sequence>MKLNIKKYSQFLLATALPFFAGCGEEMNIPEVITPSHSVIKVSQSGNDNLINIDQVIDFADVSQGVKSRTWTFPTEEGTVTVEGDPTTAQVRGIFHKVGTWEVGLHQEFKNQPYVGDGTTPIDGTSYDTTINVTVMPALEISSMKANLLSSDGQVGEELPLNPSTPTEIPFGSVVRFTYQAIGSPSVVDGNFDGAQLLGNDAENSTFDVKYVTLDKVYSASPVLIRPMPQSSDTLYIENFVKCVRSEEPVTLDEVIYDMANEANVHLIFSRGLNPASVASENFAVKITTADGVVLTPALEASVNPSDESIIVLKLDGEQIYSDDQVTVSYFGGEVETADKAIVAEFEDTALKIVEENLLETAGYDYSFESSSVNWNAGQPSWLGGDFTNTLVKTTERATVGMYSLKISVNPYNGVGAWGNGTIIQPFENGVAHNFPYVAEGSNKIKIAFDGYLEENGGGIDPTIPNQFNTNMRMYLNWGAGGAEKPHTIGGTEEGVWKEYVDVVTVSNIQPSYGMAVKIAQTGLENVTIYIDNIRVTRWNPRP</sequence>
<dbReference type="RefSeq" id="WP_109618144.1">
    <property type="nucleotide sequence ID" value="NZ_QGDO01000003.1"/>
</dbReference>
<feature type="chain" id="PRO_5016343544" evidence="1">
    <location>
        <begin position="22"/>
        <end position="543"/>
    </location>
</feature>
<dbReference type="OrthoDB" id="973700at2"/>
<name>A0A315Z9R8_SEDFL</name>
<dbReference type="PROSITE" id="PS51257">
    <property type="entry name" value="PROKAR_LIPOPROTEIN"/>
    <property type="match status" value="1"/>
</dbReference>
<proteinExistence type="predicted"/>
<dbReference type="Proteomes" id="UP000245535">
    <property type="component" value="Unassembled WGS sequence"/>
</dbReference>
<evidence type="ECO:0000313" key="3">
    <source>
        <dbReference type="Proteomes" id="UP000245535"/>
    </source>
</evidence>
<evidence type="ECO:0000256" key="1">
    <source>
        <dbReference type="SAM" id="SignalP"/>
    </source>
</evidence>